<evidence type="ECO:0000256" key="7">
    <source>
        <dbReference type="ARBA" id="ARBA00023294"/>
    </source>
</evidence>
<keyword evidence="4 8" id="KW-0812">Transmembrane</keyword>
<dbReference type="InterPro" id="IPR014024">
    <property type="entry name" value="Auxin_eff_plant"/>
</dbReference>
<dbReference type="GO" id="GO:0009926">
    <property type="term" value="P:auxin polar transport"/>
    <property type="evidence" value="ECO:0007669"/>
    <property type="project" value="TreeGrafter"/>
</dbReference>
<organism evidence="10 11">
    <name type="scientific">Cannabis sativa</name>
    <name type="common">Hemp</name>
    <name type="synonym">Marijuana</name>
    <dbReference type="NCBI Taxonomy" id="3483"/>
    <lineage>
        <taxon>Eukaryota</taxon>
        <taxon>Viridiplantae</taxon>
        <taxon>Streptophyta</taxon>
        <taxon>Embryophyta</taxon>
        <taxon>Tracheophyta</taxon>
        <taxon>Spermatophyta</taxon>
        <taxon>Magnoliopsida</taxon>
        <taxon>eudicotyledons</taxon>
        <taxon>Gunneridae</taxon>
        <taxon>Pentapetalae</taxon>
        <taxon>rosids</taxon>
        <taxon>fabids</taxon>
        <taxon>Rosales</taxon>
        <taxon>Cannabaceae</taxon>
        <taxon>Cannabis</taxon>
    </lineage>
</organism>
<feature type="transmembrane region" description="Helical" evidence="8">
    <location>
        <begin position="128"/>
        <end position="152"/>
    </location>
</feature>
<evidence type="ECO:0000256" key="1">
    <source>
        <dbReference type="ARBA" id="ARBA00004141"/>
    </source>
</evidence>
<evidence type="ECO:0000256" key="4">
    <source>
        <dbReference type="ARBA" id="ARBA00022692"/>
    </source>
</evidence>
<feature type="region of interest" description="Disordered" evidence="9">
    <location>
        <begin position="309"/>
        <end position="341"/>
    </location>
</feature>
<dbReference type="AlphaFoldDB" id="A0A7J6E434"/>
<feature type="transmembrane region" description="Helical" evidence="8">
    <location>
        <begin position="429"/>
        <end position="453"/>
    </location>
</feature>
<keyword evidence="6 8" id="KW-0472">Membrane</keyword>
<comment type="similarity">
    <text evidence="2 8">Belongs to the auxin efflux carrier (TC 2.A.69.1) family.</text>
</comment>
<feature type="transmembrane region" description="Helical" evidence="8">
    <location>
        <begin position="71"/>
        <end position="89"/>
    </location>
</feature>
<dbReference type="InterPro" id="IPR051107">
    <property type="entry name" value="Auxin_Efflux_Carrier"/>
</dbReference>
<evidence type="ECO:0000256" key="5">
    <source>
        <dbReference type="ARBA" id="ARBA00022989"/>
    </source>
</evidence>
<feature type="transmembrane region" description="Helical" evidence="8">
    <location>
        <begin position="40"/>
        <end position="59"/>
    </location>
</feature>
<dbReference type="GO" id="GO:0009734">
    <property type="term" value="P:auxin-activated signaling pathway"/>
    <property type="evidence" value="ECO:0007669"/>
    <property type="project" value="UniProtKB-UniRule"/>
</dbReference>
<dbReference type="GO" id="GO:0010329">
    <property type="term" value="F:auxin efflux transmembrane transporter activity"/>
    <property type="evidence" value="ECO:0007669"/>
    <property type="project" value="TreeGrafter"/>
</dbReference>
<proteinExistence type="inferred from homology"/>
<evidence type="ECO:0000313" key="11">
    <source>
        <dbReference type="Proteomes" id="UP000525078"/>
    </source>
</evidence>
<dbReference type="Pfam" id="PF03547">
    <property type="entry name" value="Mem_trans"/>
    <property type="match status" value="1"/>
</dbReference>
<evidence type="ECO:0000313" key="10">
    <source>
        <dbReference type="EMBL" id="KAF4352610.1"/>
    </source>
</evidence>
<sequence length="499" mass="54111">MITGKDFYLVLSAVVPLYSAMTLAYASVRWWKIFTPEQCAGVNRFVAIIAVPFLTFKLMIHNNPYEMNLKLILADTLQKIVIFVVLVAWKTLSKKGSLEWTITLNSLSTLPNTLVMGVPLLKAMYGDFSASLMVQIVVFQGILWNTLLLVMFEYRAAKILINENFPDTAGSIASFKADADVVSLADTQAEAEIDTSGKIHVKVRRSSSLSTAAANSTLLSFRKIHGMGSAKSGASNSTNGLSGVEIYSTRSSFDNNQGADFGQEFIKPGSGRSDAIQLHMSVWNSSSAASSYNNRSFSSTDLHRNTFGASLDDITRKGPPSLRGNEHEKEEDEEEEEEIKKLEMPPASVVTKLILTMVCRKLVRNPNTYCSVIGLVWSLIAFRAKIEMPVIIEGIITILANTGLGMAMFSLGLFMALQPKIISCGKTMAAISLAVRFLVGPGVMAATSTAIGIRGILLQVAIVQAVVKNQGCNTGEMTMLGSRDDSGMVMLILTSGVPM</sequence>
<keyword evidence="5 8" id="KW-1133">Transmembrane helix</keyword>
<protein>
    <recommendedName>
        <fullName evidence="8">Auxin efflux carrier component</fullName>
    </recommendedName>
</protein>
<comment type="caution">
    <text evidence="8">Lacks conserved residue(s) required for the propagation of feature annotation.</text>
</comment>
<evidence type="ECO:0000256" key="8">
    <source>
        <dbReference type="RuleBase" id="RU362108"/>
    </source>
</evidence>
<keyword evidence="7 8" id="KW-0927">Auxin signaling pathway</keyword>
<dbReference type="GO" id="GO:0005783">
    <property type="term" value="C:endoplasmic reticulum"/>
    <property type="evidence" value="ECO:0007669"/>
    <property type="project" value="TreeGrafter"/>
</dbReference>
<evidence type="ECO:0000256" key="6">
    <source>
        <dbReference type="ARBA" id="ARBA00023136"/>
    </source>
</evidence>
<evidence type="ECO:0000256" key="2">
    <source>
        <dbReference type="ARBA" id="ARBA00009177"/>
    </source>
</evidence>
<name>A0A7J6E434_CANSA</name>
<dbReference type="InterPro" id="IPR004776">
    <property type="entry name" value="Mem_transp_PIN-like"/>
</dbReference>
<keyword evidence="3 8" id="KW-0813">Transport</keyword>
<accession>A0A7J6E434</accession>
<evidence type="ECO:0000256" key="9">
    <source>
        <dbReference type="SAM" id="MobiDB-lite"/>
    </source>
</evidence>
<reference evidence="10 11" key="1">
    <citation type="journal article" date="2020" name="bioRxiv">
        <title>Sequence and annotation of 42 cannabis genomes reveals extensive copy number variation in cannabinoid synthesis and pathogen resistance genes.</title>
        <authorList>
            <person name="Mckernan K.J."/>
            <person name="Helbert Y."/>
            <person name="Kane L.T."/>
            <person name="Ebling H."/>
            <person name="Zhang L."/>
            <person name="Liu B."/>
            <person name="Eaton Z."/>
            <person name="Mclaughlin S."/>
            <person name="Kingan S."/>
            <person name="Baybayan P."/>
            <person name="Concepcion G."/>
            <person name="Jordan M."/>
            <person name="Riva A."/>
            <person name="Barbazuk W."/>
            <person name="Harkins T."/>
        </authorList>
    </citation>
    <scope>NUCLEOTIDE SEQUENCE [LARGE SCALE GENOMIC DNA]</scope>
    <source>
        <strain evidence="11">cv. Jamaican Lion 4</strain>
        <tissue evidence="10">Leaf</tissue>
    </source>
</reference>
<dbReference type="GO" id="GO:0005886">
    <property type="term" value="C:plasma membrane"/>
    <property type="evidence" value="ECO:0007669"/>
    <property type="project" value="TreeGrafter"/>
</dbReference>
<comment type="function">
    <text evidence="8">May act as a component of the auxin efflux carrier.</text>
</comment>
<feature type="transmembrane region" description="Helical" evidence="8">
    <location>
        <begin position="7"/>
        <end position="28"/>
    </location>
</feature>
<gene>
    <name evidence="10" type="ORF">F8388_019673</name>
</gene>
<feature type="transmembrane region" description="Helical" evidence="8">
    <location>
        <begin position="367"/>
        <end position="384"/>
    </location>
</feature>
<dbReference type="Proteomes" id="UP000525078">
    <property type="component" value="Unassembled WGS sequence"/>
</dbReference>
<comment type="caution">
    <text evidence="10">The sequence shown here is derived from an EMBL/GenBank/DDBJ whole genome shotgun (WGS) entry which is preliminary data.</text>
</comment>
<dbReference type="NCBIfam" id="TIGR00946">
    <property type="entry name" value="2a69"/>
    <property type="match status" value="1"/>
</dbReference>
<evidence type="ECO:0000256" key="3">
    <source>
        <dbReference type="ARBA" id="ARBA00022448"/>
    </source>
</evidence>
<dbReference type="PANTHER" id="PTHR31752">
    <property type="entry name" value="AUXIN EFFLUX CARRIER COMPONENT 1B-RELATED"/>
    <property type="match status" value="1"/>
</dbReference>
<dbReference type="PANTHER" id="PTHR31752:SF4">
    <property type="entry name" value="AUXIN EFFLUX CARRIER COMPONENT 2"/>
    <property type="match status" value="1"/>
</dbReference>
<comment type="subcellular location">
    <subcellularLocation>
        <location evidence="1 8">Membrane</location>
        <topology evidence="1 8">Multi-pass membrane protein</topology>
    </subcellularLocation>
</comment>
<feature type="transmembrane region" description="Helical" evidence="8">
    <location>
        <begin position="390"/>
        <end position="417"/>
    </location>
</feature>
<dbReference type="EMBL" id="JAATIP010000310">
    <property type="protein sequence ID" value="KAF4352610.1"/>
    <property type="molecule type" value="Genomic_DNA"/>
</dbReference>